<evidence type="ECO:0000313" key="6">
    <source>
        <dbReference type="EMBL" id="MBW19855.1"/>
    </source>
</evidence>
<dbReference type="GO" id="GO:0016020">
    <property type="term" value="C:membrane"/>
    <property type="evidence" value="ECO:0007669"/>
    <property type="project" value="TreeGrafter"/>
</dbReference>
<dbReference type="Pfam" id="PF23562">
    <property type="entry name" value="AMP-binding_C_3"/>
    <property type="match status" value="1"/>
</dbReference>
<dbReference type="Pfam" id="PF00501">
    <property type="entry name" value="AMP-binding"/>
    <property type="match status" value="1"/>
</dbReference>
<evidence type="ECO:0000256" key="2">
    <source>
        <dbReference type="ARBA" id="ARBA00022832"/>
    </source>
</evidence>
<keyword evidence="1 6" id="KW-0436">Ligase</keyword>
<evidence type="ECO:0000256" key="4">
    <source>
        <dbReference type="ARBA" id="ARBA00026121"/>
    </source>
</evidence>
<dbReference type="OrthoDB" id="3633556at2759"/>
<dbReference type="PANTHER" id="PTHR43272">
    <property type="entry name" value="LONG-CHAIN-FATTY-ACID--COA LIGASE"/>
    <property type="match status" value="1"/>
</dbReference>
<sequence length="696" mass="76703">MSDDGDIIPSVMQNGGNQYKIKENSFLPSVVDENNTKMSFDNSKPAENYGPDQVLPASQKYTSEANGRVTLRIEAGSDITPISVPGLLTRSAEKYGDLPALNYKSDNKWVKVTYKEYEQNVRTVAKAFIKLGLERFHGVCIIGFNSPEWFYSDLGAIYAGGFAAGMYTTNLVDACFHCLETSKANIAVVEDSKQLEKILSVKSKLPHLKAIIQYEGKPTEEGVLSWEDVMRIGLAESDEKLNAILKTMGVNECCTLVFTSGTEGASKAVMVSHDNLTYNAHMITTFLSLVDGKEVLVSYLPLSHVAAQITDIYSAITLGAQVYFGEKDALKGSLVSTLQAARPTVFLGVPRVWEKINEKLVSIGRKSGSLKKYIADWAKEVGLNHYEDAMKGVERETYSYKFFRWLIFSRIKSAIGFDRCKYFISAAAPISVDIKKYFMSLDIPLCEAFGMSECGGAHTLSNPIDENVAGVGKTLEGVRSKIDKPDKDGNGELCVYGRHVFMGYLNMPDKTESTLDTDGWLHSGDIAQIDDKGYVTITGRIKELLITAGGENIPPVLIENNVKAELPVISNAFLIGDKRKFLSILLSLKCEVNAETAEPLDTLTPEVITWLSSLNCNFTKVSEVVANKPKEVMDAIQKGIDAANKKAISNAQKIQKFTLLPVDFSLPTGELGPTLKVKRPAVNDKYKDLIEEFYKN</sequence>
<dbReference type="AlphaFoldDB" id="A0A2H8TZV7"/>
<dbReference type="SUPFAM" id="SSF56801">
    <property type="entry name" value="Acetyl-CoA synthetase-like"/>
    <property type="match status" value="1"/>
</dbReference>
<reference evidence="6" key="1">
    <citation type="submission" date="2017-10" db="EMBL/GenBank/DDBJ databases">
        <title>Transcriptome Assembly of Sugarcane Aphid Adults.</title>
        <authorList>
            <person name="Scully E.D."/>
            <person name="Palmer N.A."/>
            <person name="Geib S.M."/>
            <person name="Sarath G."/>
            <person name="Sattler S.E."/>
        </authorList>
    </citation>
    <scope>NUCLEOTIDE SEQUENCE</scope>
    <source>
        <tissue evidence="6">Whole body</tissue>
    </source>
</reference>
<protein>
    <recommendedName>
        <fullName evidence="4">long-chain-fatty-acid--CoA ligase</fullName>
        <ecNumber evidence="4">6.2.1.3</ecNumber>
    </recommendedName>
</protein>
<keyword evidence="2" id="KW-0276">Fatty acid metabolism</keyword>
<evidence type="ECO:0000259" key="5">
    <source>
        <dbReference type="Pfam" id="PF00501"/>
    </source>
</evidence>
<accession>A0A2H8TZV7</accession>
<dbReference type="Gene3D" id="3.40.50.12780">
    <property type="entry name" value="N-terminal domain of ligase-like"/>
    <property type="match status" value="1"/>
</dbReference>
<evidence type="ECO:0000256" key="1">
    <source>
        <dbReference type="ARBA" id="ARBA00022598"/>
    </source>
</evidence>
<dbReference type="GO" id="GO:0005783">
    <property type="term" value="C:endoplasmic reticulum"/>
    <property type="evidence" value="ECO:0007669"/>
    <property type="project" value="TreeGrafter"/>
</dbReference>
<dbReference type="InterPro" id="IPR020845">
    <property type="entry name" value="AMP-binding_CS"/>
</dbReference>
<dbReference type="PANTHER" id="PTHR43272:SF32">
    <property type="entry name" value="AMP-DEPENDENT SYNTHETASE_LIGASE DOMAIN-CONTAINING PROTEIN"/>
    <property type="match status" value="1"/>
</dbReference>
<dbReference type="PROSITE" id="PS00455">
    <property type="entry name" value="AMP_BINDING"/>
    <property type="match status" value="1"/>
</dbReference>
<organism evidence="6">
    <name type="scientific">Melanaphis sacchari</name>
    <dbReference type="NCBI Taxonomy" id="742174"/>
    <lineage>
        <taxon>Eukaryota</taxon>
        <taxon>Metazoa</taxon>
        <taxon>Ecdysozoa</taxon>
        <taxon>Arthropoda</taxon>
        <taxon>Hexapoda</taxon>
        <taxon>Insecta</taxon>
        <taxon>Pterygota</taxon>
        <taxon>Neoptera</taxon>
        <taxon>Paraneoptera</taxon>
        <taxon>Hemiptera</taxon>
        <taxon>Sternorrhyncha</taxon>
        <taxon>Aphidomorpha</taxon>
        <taxon>Aphidoidea</taxon>
        <taxon>Aphididae</taxon>
        <taxon>Aphidini</taxon>
        <taxon>Melanaphis</taxon>
    </lineage>
</organism>
<feature type="domain" description="AMP-dependent synthetase/ligase" evidence="5">
    <location>
        <begin position="89"/>
        <end position="505"/>
    </location>
</feature>
<dbReference type="InterPro" id="IPR000873">
    <property type="entry name" value="AMP-dep_synth/lig_dom"/>
</dbReference>
<keyword evidence="3" id="KW-0443">Lipid metabolism</keyword>
<dbReference type="InterPro" id="IPR042099">
    <property type="entry name" value="ANL_N_sf"/>
</dbReference>
<gene>
    <name evidence="6" type="primary">acsbg2_3</name>
</gene>
<proteinExistence type="predicted"/>
<dbReference type="EC" id="6.2.1.3" evidence="4"/>
<dbReference type="EMBL" id="GFXV01008050">
    <property type="protein sequence ID" value="MBW19855.1"/>
    <property type="molecule type" value="Transcribed_RNA"/>
</dbReference>
<dbReference type="GO" id="GO:0004467">
    <property type="term" value="F:long-chain fatty acid-CoA ligase activity"/>
    <property type="evidence" value="ECO:0007669"/>
    <property type="project" value="UniProtKB-EC"/>
</dbReference>
<name>A0A2H8TZV7_9HEMI</name>
<evidence type="ECO:0000256" key="3">
    <source>
        <dbReference type="ARBA" id="ARBA00023098"/>
    </source>
</evidence>